<dbReference type="GO" id="GO:0051082">
    <property type="term" value="F:unfolded protein binding"/>
    <property type="evidence" value="ECO:0000318"/>
    <property type="project" value="GO_Central"/>
</dbReference>
<keyword evidence="2" id="KW-0732">Signal</keyword>
<reference evidence="4 5" key="1">
    <citation type="journal article" date="2014" name="Nat. Commun.">
        <title>Klebsormidium flaccidum genome reveals primary factors for plant terrestrial adaptation.</title>
        <authorList>
            <person name="Hori K."/>
            <person name="Maruyama F."/>
            <person name="Fujisawa T."/>
            <person name="Togashi T."/>
            <person name="Yamamoto N."/>
            <person name="Seo M."/>
            <person name="Sato S."/>
            <person name="Yamada T."/>
            <person name="Mori H."/>
            <person name="Tajima N."/>
            <person name="Moriyama T."/>
            <person name="Ikeuchi M."/>
            <person name="Watanabe M."/>
            <person name="Wada H."/>
            <person name="Kobayashi K."/>
            <person name="Saito M."/>
            <person name="Masuda T."/>
            <person name="Sasaki-Sekimoto Y."/>
            <person name="Mashiguchi K."/>
            <person name="Awai K."/>
            <person name="Shimojima M."/>
            <person name="Masuda S."/>
            <person name="Iwai M."/>
            <person name="Nobusawa T."/>
            <person name="Narise T."/>
            <person name="Kondo S."/>
            <person name="Saito H."/>
            <person name="Sato R."/>
            <person name="Murakawa M."/>
            <person name="Ihara Y."/>
            <person name="Oshima-Yamada Y."/>
            <person name="Ohtaka K."/>
            <person name="Satoh M."/>
            <person name="Sonobe K."/>
            <person name="Ishii M."/>
            <person name="Ohtani R."/>
            <person name="Kanamori-Sato M."/>
            <person name="Honoki R."/>
            <person name="Miyazaki D."/>
            <person name="Mochizuki H."/>
            <person name="Umetsu J."/>
            <person name="Higashi K."/>
            <person name="Shibata D."/>
            <person name="Kamiya Y."/>
            <person name="Sato N."/>
            <person name="Nakamura Y."/>
            <person name="Tabata S."/>
            <person name="Ida S."/>
            <person name="Kurokawa K."/>
            <person name="Ohta H."/>
        </authorList>
    </citation>
    <scope>NUCLEOTIDE SEQUENCE [LARGE SCALE GENOMIC DNA]</scope>
    <source>
        <strain evidence="4 5">NIES-2285</strain>
    </source>
</reference>
<dbReference type="STRING" id="105231.A0A1Y1I3U0"/>
<proteinExistence type="predicted"/>
<dbReference type="Proteomes" id="UP000054558">
    <property type="component" value="Unassembled WGS sequence"/>
</dbReference>
<evidence type="ECO:0000256" key="2">
    <source>
        <dbReference type="SAM" id="SignalP"/>
    </source>
</evidence>
<dbReference type="GO" id="GO:0042026">
    <property type="term" value="P:protein refolding"/>
    <property type="evidence" value="ECO:0000318"/>
    <property type="project" value="GO_Central"/>
</dbReference>
<dbReference type="AlphaFoldDB" id="A0A1Y1I3U0"/>
<keyword evidence="5" id="KW-1185">Reference proteome</keyword>
<dbReference type="GO" id="GO:0005737">
    <property type="term" value="C:cytoplasm"/>
    <property type="evidence" value="ECO:0000318"/>
    <property type="project" value="GO_Central"/>
</dbReference>
<evidence type="ECO:0000256" key="1">
    <source>
        <dbReference type="SAM" id="MobiDB-lite"/>
    </source>
</evidence>
<dbReference type="InterPro" id="IPR001623">
    <property type="entry name" value="DnaJ_domain"/>
</dbReference>
<dbReference type="InterPro" id="IPR036869">
    <property type="entry name" value="J_dom_sf"/>
</dbReference>
<evidence type="ECO:0000259" key="3">
    <source>
        <dbReference type="PROSITE" id="PS50076"/>
    </source>
</evidence>
<feature type="domain" description="J" evidence="3">
    <location>
        <begin position="153"/>
        <end position="217"/>
    </location>
</feature>
<gene>
    <name evidence="4" type="ORF">KFL_001750160</name>
</gene>
<dbReference type="Gene3D" id="1.10.287.110">
    <property type="entry name" value="DnaJ domain"/>
    <property type="match status" value="1"/>
</dbReference>
<protein>
    <submittedName>
        <fullName evidence="4">Chaperone DnaJ-domain superfamily protein</fullName>
    </submittedName>
</protein>
<dbReference type="OrthoDB" id="10250354at2759"/>
<accession>A0A1Y1I3U0</accession>
<dbReference type="SMART" id="SM00271">
    <property type="entry name" value="DnaJ"/>
    <property type="match status" value="1"/>
</dbReference>
<feature type="signal peptide" evidence="2">
    <location>
        <begin position="1"/>
        <end position="16"/>
    </location>
</feature>
<feature type="region of interest" description="Disordered" evidence="1">
    <location>
        <begin position="301"/>
        <end position="381"/>
    </location>
</feature>
<name>A0A1Y1I3U0_KLENI</name>
<dbReference type="PRINTS" id="PR00625">
    <property type="entry name" value="JDOMAIN"/>
</dbReference>
<dbReference type="CDD" id="cd06257">
    <property type="entry name" value="DnaJ"/>
    <property type="match status" value="1"/>
</dbReference>
<dbReference type="PANTHER" id="PTHR43096:SF58">
    <property type="entry name" value="CHAPERONE DNAJ-DOMAIN SUPERFAMILY PROTEIN"/>
    <property type="match status" value="1"/>
</dbReference>
<dbReference type="Pfam" id="PF00226">
    <property type="entry name" value="DnaJ"/>
    <property type="match status" value="1"/>
</dbReference>
<sequence length="381" mass="41906">MGCTAALIWEAGAALATTVACPHYQRTGRVTPAQTAGRRLSTATLHAGLQADDKLRGGVHSGFPQSCSAAPLLEGTPSTCGHFASSGLRRCPARSRLSNLESLVPIDLKGGLSLRRRGQGRGPLLRKNASIDPGGRRRNWRVHAAARDSDGKSYYELLGVPESADDKEIKKAYRRMALKYHPDVNKEKNAEAVFVKIKQAYTTLSDSKSRSQYDSELRGGAWGFPSGGATDWDPLDPFGYKKKRTTGGKQEEEEFYGLGDFFRDLQKEVEGWQSDRGSSEAPKSLWEEMAEVGEEFVEFLEQELGLDEKESKKRTEQRKSSPSADGTGAPRTESSRDQQKPESSKREDGPGTGGRRNEKDHKKKGDDIEELLASLKKEMGL</sequence>
<dbReference type="PROSITE" id="PS50076">
    <property type="entry name" value="DNAJ_2"/>
    <property type="match status" value="1"/>
</dbReference>
<feature type="chain" id="PRO_5013141270" evidence="2">
    <location>
        <begin position="17"/>
        <end position="381"/>
    </location>
</feature>
<dbReference type="PANTHER" id="PTHR43096">
    <property type="entry name" value="DNAJ HOMOLOG 1, MITOCHONDRIAL-RELATED"/>
    <property type="match status" value="1"/>
</dbReference>
<dbReference type="SUPFAM" id="SSF46565">
    <property type="entry name" value="Chaperone J-domain"/>
    <property type="match status" value="1"/>
</dbReference>
<feature type="compositionally biased region" description="Basic and acidic residues" evidence="1">
    <location>
        <begin position="306"/>
        <end position="319"/>
    </location>
</feature>
<dbReference type="EMBL" id="DF237124">
    <property type="protein sequence ID" value="GAQ84079.1"/>
    <property type="molecule type" value="Genomic_DNA"/>
</dbReference>
<evidence type="ECO:0000313" key="5">
    <source>
        <dbReference type="Proteomes" id="UP000054558"/>
    </source>
</evidence>
<evidence type="ECO:0000313" key="4">
    <source>
        <dbReference type="EMBL" id="GAQ84079.1"/>
    </source>
</evidence>
<feature type="compositionally biased region" description="Basic and acidic residues" evidence="1">
    <location>
        <begin position="333"/>
        <end position="366"/>
    </location>
</feature>
<organism evidence="4 5">
    <name type="scientific">Klebsormidium nitens</name>
    <name type="common">Green alga</name>
    <name type="synonym">Ulothrix nitens</name>
    <dbReference type="NCBI Taxonomy" id="105231"/>
    <lineage>
        <taxon>Eukaryota</taxon>
        <taxon>Viridiplantae</taxon>
        <taxon>Streptophyta</taxon>
        <taxon>Klebsormidiophyceae</taxon>
        <taxon>Klebsormidiales</taxon>
        <taxon>Klebsormidiaceae</taxon>
        <taxon>Klebsormidium</taxon>
    </lineage>
</organism>
<dbReference type="OMA" id="NWEASVS"/>